<dbReference type="HAMAP" id="MF_00402">
    <property type="entry name" value="Ribosomal_bL19"/>
    <property type="match status" value="1"/>
</dbReference>
<sequence>MSFNTIIESFNLMHPKTKEIPTISIGDTVRLGLVIREIDKDKTAKKVEKERLQPYEGIVIAMKKANSNSTITVRKVFQGVGVEQVFLIHSPMVSTIKILKHAKVRRAKLHFLRKRIGKATKLKEIF</sequence>
<gene>
    <name evidence="4" type="primary">rpl19</name>
</gene>
<accession>A0A3G1IW19</accession>
<proteinExistence type="inferred from homology"/>
<dbReference type="RefSeq" id="YP_009546170.1">
    <property type="nucleotide sequence ID" value="NC_040153.1"/>
</dbReference>
<dbReference type="PANTHER" id="PTHR15680">
    <property type="entry name" value="RIBOSOMAL PROTEIN L19"/>
    <property type="match status" value="1"/>
</dbReference>
<dbReference type="GO" id="GO:0006412">
    <property type="term" value="P:translation"/>
    <property type="evidence" value="ECO:0007669"/>
    <property type="project" value="InterPro"/>
</dbReference>
<dbReference type="PIRSF" id="PIRSF002191">
    <property type="entry name" value="Ribosomal_L19"/>
    <property type="match status" value="1"/>
</dbReference>
<evidence type="ECO:0000256" key="3">
    <source>
        <dbReference type="ARBA" id="ARBA00023274"/>
    </source>
</evidence>
<dbReference type="GO" id="GO:0003735">
    <property type="term" value="F:structural constituent of ribosome"/>
    <property type="evidence" value="ECO:0007669"/>
    <property type="project" value="InterPro"/>
</dbReference>
<dbReference type="GeneID" id="38572733"/>
<comment type="similarity">
    <text evidence="1">Belongs to the bacterial ribosomal protein bL19 family.</text>
</comment>
<evidence type="ECO:0000256" key="1">
    <source>
        <dbReference type="ARBA" id="ARBA00005781"/>
    </source>
</evidence>
<evidence type="ECO:0000256" key="2">
    <source>
        <dbReference type="ARBA" id="ARBA00022980"/>
    </source>
</evidence>
<dbReference type="AlphaFoldDB" id="A0A3G1IW19"/>
<protein>
    <submittedName>
        <fullName evidence="4">Ribosomal protein L19</fullName>
    </submittedName>
</protein>
<dbReference type="Pfam" id="PF01245">
    <property type="entry name" value="Ribosomal_L19"/>
    <property type="match status" value="1"/>
</dbReference>
<keyword evidence="4" id="KW-0934">Plastid</keyword>
<dbReference type="InterPro" id="IPR008991">
    <property type="entry name" value="Translation_prot_SH3-like_sf"/>
</dbReference>
<keyword evidence="3" id="KW-0687">Ribonucleoprotein</keyword>
<keyword evidence="2 4" id="KW-0689">Ribosomal protein</keyword>
<dbReference type="PANTHER" id="PTHR15680:SF9">
    <property type="entry name" value="LARGE RIBOSOMAL SUBUNIT PROTEIN BL19M"/>
    <property type="match status" value="1"/>
</dbReference>
<dbReference type="NCBIfam" id="TIGR01024">
    <property type="entry name" value="rplS_bact"/>
    <property type="match status" value="1"/>
</dbReference>
<dbReference type="Gene3D" id="2.30.30.790">
    <property type="match status" value="1"/>
</dbReference>
<dbReference type="InterPro" id="IPR001857">
    <property type="entry name" value="Ribosomal_bL19"/>
</dbReference>
<dbReference type="SUPFAM" id="SSF50104">
    <property type="entry name" value="Translation proteins SH3-like domain"/>
    <property type="match status" value="1"/>
</dbReference>
<name>A0A3G1IW19_9EUKA</name>
<reference evidence="4" key="1">
    <citation type="submission" date="2017-05" db="EMBL/GenBank/DDBJ databases">
        <title>Plastid comparative genomics reveals ancient divergence between Glaucophyte genera.</title>
        <authorList>
            <person name="Figueroa-Martinez F.J."/>
            <person name="Jackson C."/>
            <person name="Reyes-Prieto A."/>
        </authorList>
    </citation>
    <scope>NUCLEOTIDE SEQUENCE</scope>
    <source>
        <strain evidence="4">SAG 46.84</strain>
    </source>
</reference>
<dbReference type="EMBL" id="MF167426">
    <property type="protein sequence ID" value="ASQ40231.1"/>
    <property type="molecule type" value="Genomic_DNA"/>
</dbReference>
<dbReference type="PRINTS" id="PR00061">
    <property type="entry name" value="RIBOSOMALL19"/>
</dbReference>
<evidence type="ECO:0000313" key="4">
    <source>
        <dbReference type="EMBL" id="ASQ40231.1"/>
    </source>
</evidence>
<dbReference type="GO" id="GO:0022625">
    <property type="term" value="C:cytosolic large ribosomal subunit"/>
    <property type="evidence" value="ECO:0007669"/>
    <property type="project" value="TreeGrafter"/>
</dbReference>
<dbReference type="InterPro" id="IPR038657">
    <property type="entry name" value="Ribosomal_bL19_sf"/>
</dbReference>
<geneLocation type="plastid" evidence="4"/>
<organism evidence="4">
    <name type="scientific">Gloeochaete wittrockiana</name>
    <dbReference type="NCBI Taxonomy" id="38269"/>
    <lineage>
        <taxon>Eukaryota</taxon>
        <taxon>Glaucocystophyceae</taxon>
        <taxon>Gloeochaetales</taxon>
        <taxon>Gloeochaetaceae</taxon>
        <taxon>Gloeochaete</taxon>
    </lineage>
</organism>